<feature type="transmembrane region" description="Helical" evidence="2">
    <location>
        <begin position="273"/>
        <end position="291"/>
    </location>
</feature>
<proteinExistence type="predicted"/>
<dbReference type="AlphaFoldDB" id="A0A9W6KNK5"/>
<organism evidence="3 4">
    <name type="scientific">Dactylosporangium matsuzakiense</name>
    <dbReference type="NCBI Taxonomy" id="53360"/>
    <lineage>
        <taxon>Bacteria</taxon>
        <taxon>Bacillati</taxon>
        <taxon>Actinomycetota</taxon>
        <taxon>Actinomycetes</taxon>
        <taxon>Micromonosporales</taxon>
        <taxon>Micromonosporaceae</taxon>
        <taxon>Dactylosporangium</taxon>
    </lineage>
</organism>
<keyword evidence="2" id="KW-0812">Transmembrane</keyword>
<gene>
    <name evidence="3" type="ORF">GCM10017581_070880</name>
</gene>
<keyword evidence="2" id="KW-1133">Transmembrane helix</keyword>
<keyword evidence="4" id="KW-1185">Reference proteome</keyword>
<accession>A0A9W6KNK5</accession>
<reference evidence="3" key="2">
    <citation type="submission" date="2023-01" db="EMBL/GenBank/DDBJ databases">
        <authorList>
            <person name="Sun Q."/>
            <person name="Evtushenko L."/>
        </authorList>
    </citation>
    <scope>NUCLEOTIDE SEQUENCE</scope>
    <source>
        <strain evidence="3">VKM Ac-1321</strain>
    </source>
</reference>
<feature type="transmembrane region" description="Helical" evidence="2">
    <location>
        <begin position="233"/>
        <end position="253"/>
    </location>
</feature>
<name>A0A9W6KNK5_9ACTN</name>
<protein>
    <submittedName>
        <fullName evidence="3">Uncharacterized protein</fullName>
    </submittedName>
</protein>
<evidence type="ECO:0000256" key="1">
    <source>
        <dbReference type="SAM" id="MobiDB-lite"/>
    </source>
</evidence>
<dbReference type="Proteomes" id="UP001143480">
    <property type="component" value="Unassembled WGS sequence"/>
</dbReference>
<evidence type="ECO:0000313" key="3">
    <source>
        <dbReference type="EMBL" id="GLL05341.1"/>
    </source>
</evidence>
<keyword evidence="2" id="KW-0472">Membrane</keyword>
<dbReference type="RefSeq" id="WP_261961763.1">
    <property type="nucleotide sequence ID" value="NZ_BAAAXA010000001.1"/>
</dbReference>
<feature type="transmembrane region" description="Helical" evidence="2">
    <location>
        <begin position="169"/>
        <end position="190"/>
    </location>
</feature>
<comment type="caution">
    <text evidence="3">The sequence shown here is derived from an EMBL/GenBank/DDBJ whole genome shotgun (WGS) entry which is preliminary data.</text>
</comment>
<sequence length="469" mass="52341">MSELAQGESRDLFSHCPSGCVCGVRELVARQAEQGERPADEVDAAEMRSLLVAVRDGYETVRSDPRLVDRRHTATARYDRAERHLNYMRTNLADGRVGRAAQEVARTEAAAAEGRRRPGWLRKVRWPAVIGIGFFDVWYFSQVFRFLTSRTGDAAAGGTADLYSLLETLAAVVPGLVLALIVAASADLLLRPLRAWKAAAFTKPEELVADVRPSRGRRALRGLGAVGRWILRLAWWSLPVVFVGFVLFVLAIWAGLRTKYSAAPVRGYPHESVMILLLLLAVGTMAVKILADDEAADHLSQARRRMRWQRIRYQALAFRADRLIGAYDSAWRDLRTLRDDLVGLLRIKMLSAWEGFILRVRSLHRMAGNVTAAPWPLTGQPGAYQEFEGVPQPALELGPLLEICRLIDERHPDRLRNMMRAIGEEYSRQVSNTPVMLIEVQDAGTKDTERAEPATISGPPDQRLPHGAE</sequence>
<reference evidence="3" key="1">
    <citation type="journal article" date="2014" name="Int. J. Syst. Evol. Microbiol.">
        <title>Complete genome sequence of Corynebacterium casei LMG S-19264T (=DSM 44701T), isolated from a smear-ripened cheese.</title>
        <authorList>
            <consortium name="US DOE Joint Genome Institute (JGI-PGF)"/>
            <person name="Walter F."/>
            <person name="Albersmeier A."/>
            <person name="Kalinowski J."/>
            <person name="Ruckert C."/>
        </authorList>
    </citation>
    <scope>NUCLEOTIDE SEQUENCE</scope>
    <source>
        <strain evidence="3">VKM Ac-1321</strain>
    </source>
</reference>
<evidence type="ECO:0000313" key="4">
    <source>
        <dbReference type="Proteomes" id="UP001143480"/>
    </source>
</evidence>
<evidence type="ECO:0000256" key="2">
    <source>
        <dbReference type="SAM" id="Phobius"/>
    </source>
</evidence>
<feature type="transmembrane region" description="Helical" evidence="2">
    <location>
        <begin position="124"/>
        <end position="141"/>
    </location>
</feature>
<dbReference type="EMBL" id="BSFP01000056">
    <property type="protein sequence ID" value="GLL05341.1"/>
    <property type="molecule type" value="Genomic_DNA"/>
</dbReference>
<feature type="region of interest" description="Disordered" evidence="1">
    <location>
        <begin position="443"/>
        <end position="469"/>
    </location>
</feature>